<dbReference type="Proteomes" id="UP000019423">
    <property type="component" value="Chromosome"/>
</dbReference>
<evidence type="ECO:0000313" key="3">
    <source>
        <dbReference type="Proteomes" id="UP000019423"/>
    </source>
</evidence>
<keyword evidence="3" id="KW-1185">Reference proteome</keyword>
<dbReference type="eggNOG" id="ENOG502Z8EX">
    <property type="taxonomic scope" value="Bacteria"/>
</dbReference>
<dbReference type="STRING" id="1227739.Hsw_3868"/>
<dbReference type="EMBL" id="CP007145">
    <property type="protein sequence ID" value="AHJ99463.1"/>
    <property type="molecule type" value="Genomic_DNA"/>
</dbReference>
<evidence type="ECO:0000313" key="2">
    <source>
        <dbReference type="EMBL" id="AHJ99463.1"/>
    </source>
</evidence>
<sequence length="393" mass="42827">MLCHYLLPKRPVLARMLSEPTYLAARMVAPMIEAHFARHRAAALPEHVSQLAPAPAASLVEVIIDAAFWASLRREEGHPPRISLALLEPGQAEQPVVFGQRRRLMPYNLLKLAPAVEQPGIHLGVWFDEQGLYVWGTATGIPPLCFVLEVVEPGLLVAKHRRADGFGKFVNVAILRGDQLQLVDAENLAVSDCSALQAFLPGRGLPAATTGETDNVLVELAAAMRAHGRGGLVLVVPPDSAGWQASIVQPMTYPVQPAYTGIAEVRQHAQARWQWQEEIQRAIGLVGGFTAVDGATIINRDYHLLAFGAKVARAETSVPVDRMVVTEPVVDSTARYLHPAQNGGTRHLAAAQFVHDQRDSLALVASQDGFFTVFAWSETLQMVHAHRIDVLLL</sequence>
<dbReference type="KEGG" id="hsw:Hsw_3868"/>
<dbReference type="InterPro" id="IPR048551">
    <property type="entry name" value="DACNV"/>
</dbReference>
<reference evidence="2 3" key="1">
    <citation type="submission" date="2014-01" db="EMBL/GenBank/DDBJ databases">
        <title>Complete genome sequence of ionizing-radiation resistance bacterium Hymenobacter swuensis DY53.</title>
        <authorList>
            <person name="Jung J.-H."/>
            <person name="Jeong S.-W."/>
            <person name="Joe M.-H."/>
            <person name="Cho y.-j."/>
            <person name="Kim M.-K."/>
            <person name="Lim S.-Y."/>
        </authorList>
    </citation>
    <scope>NUCLEOTIDE SEQUENCE [LARGE SCALE GENOMIC DNA]</scope>
    <source>
        <strain evidence="2 3">DY53</strain>
    </source>
</reference>
<feature type="domain" description="Probable sensor" evidence="1">
    <location>
        <begin position="50"/>
        <end position="138"/>
    </location>
</feature>
<protein>
    <recommendedName>
        <fullName evidence="1">Probable sensor domain-containing protein</fullName>
    </recommendedName>
</protein>
<organism evidence="2 3">
    <name type="scientific">Hymenobacter swuensis DY53</name>
    <dbReference type="NCBI Taxonomy" id="1227739"/>
    <lineage>
        <taxon>Bacteria</taxon>
        <taxon>Pseudomonadati</taxon>
        <taxon>Bacteroidota</taxon>
        <taxon>Cytophagia</taxon>
        <taxon>Cytophagales</taxon>
        <taxon>Hymenobacteraceae</taxon>
        <taxon>Hymenobacter</taxon>
    </lineage>
</organism>
<accession>W8F3F4</accession>
<dbReference type="PATRIC" id="fig|1227739.3.peg.4023"/>
<name>W8F3F4_9BACT</name>
<dbReference type="AlphaFoldDB" id="W8F3F4"/>
<gene>
    <name evidence="2" type="ORF">Hsw_3868</name>
</gene>
<dbReference type="Pfam" id="PF21751">
    <property type="entry name" value="DACNV"/>
    <property type="match status" value="1"/>
</dbReference>
<dbReference type="HOGENOM" id="CLU_720988_0_0_10"/>
<proteinExistence type="predicted"/>
<evidence type="ECO:0000259" key="1">
    <source>
        <dbReference type="Pfam" id="PF21751"/>
    </source>
</evidence>